<keyword evidence="1" id="KW-0732">Signal</keyword>
<dbReference type="RefSeq" id="WP_165590820.1">
    <property type="nucleotide sequence ID" value="NZ_CYUD01000022.1"/>
</dbReference>
<protein>
    <submittedName>
        <fullName evidence="2">Uncharacterized protein</fullName>
    </submittedName>
</protein>
<keyword evidence="3" id="KW-1185">Reference proteome</keyword>
<evidence type="ECO:0000313" key="2">
    <source>
        <dbReference type="EMBL" id="CUK19301.1"/>
    </source>
</evidence>
<dbReference type="Proteomes" id="UP000051260">
    <property type="component" value="Unassembled WGS sequence"/>
</dbReference>
<reference evidence="3" key="1">
    <citation type="submission" date="2015-09" db="EMBL/GenBank/DDBJ databases">
        <authorList>
            <person name="Rodrigo-Torres L."/>
            <person name="Arahal D.R."/>
        </authorList>
    </citation>
    <scope>NUCLEOTIDE SEQUENCE [LARGE SCALE GENOMIC DNA]</scope>
    <source>
        <strain evidence="3">CECT 5091</strain>
    </source>
</reference>
<feature type="chain" id="PRO_5006065360" evidence="1">
    <location>
        <begin position="20"/>
        <end position="55"/>
    </location>
</feature>
<accession>A0A0P1IKG2</accession>
<dbReference type="AlphaFoldDB" id="A0A0P1IKG2"/>
<dbReference type="PROSITE" id="PS51257">
    <property type="entry name" value="PROKAR_LIPOPROTEIN"/>
    <property type="match status" value="1"/>
</dbReference>
<gene>
    <name evidence="2" type="ORF">RUE5091_04370</name>
</gene>
<proteinExistence type="predicted"/>
<name>A0A0P1IKG2_9RHOB</name>
<dbReference type="EMBL" id="CYUD01000022">
    <property type="protein sequence ID" value="CUK19301.1"/>
    <property type="molecule type" value="Genomic_DNA"/>
</dbReference>
<evidence type="ECO:0000256" key="1">
    <source>
        <dbReference type="SAM" id="SignalP"/>
    </source>
</evidence>
<organism evidence="2 3">
    <name type="scientific">Ruegeria denitrificans</name>
    <dbReference type="NCBI Taxonomy" id="1715692"/>
    <lineage>
        <taxon>Bacteria</taxon>
        <taxon>Pseudomonadati</taxon>
        <taxon>Pseudomonadota</taxon>
        <taxon>Alphaproteobacteria</taxon>
        <taxon>Rhodobacterales</taxon>
        <taxon>Roseobacteraceae</taxon>
        <taxon>Ruegeria</taxon>
    </lineage>
</organism>
<dbReference type="STRING" id="1715692.RUE5091_04370"/>
<sequence length="55" mass="5741">MLNKSIVALMMTAALLLSACEKDTDTYPVTGEQCGPEDPVKTLDAADCDILPAGV</sequence>
<evidence type="ECO:0000313" key="3">
    <source>
        <dbReference type="Proteomes" id="UP000051260"/>
    </source>
</evidence>
<feature type="signal peptide" evidence="1">
    <location>
        <begin position="1"/>
        <end position="19"/>
    </location>
</feature>